<evidence type="ECO:0000313" key="1">
    <source>
        <dbReference type="Proteomes" id="UP000038045"/>
    </source>
</evidence>
<dbReference type="AlphaFoldDB" id="A0A0N4Z2G8"/>
<name>A0A0N4Z2G8_PARTI</name>
<evidence type="ECO:0000313" key="2">
    <source>
        <dbReference type="WBParaSite" id="PTRK_0000106300.1"/>
    </source>
</evidence>
<organism evidence="1 2">
    <name type="scientific">Parastrongyloides trichosuri</name>
    <name type="common">Possum-specific nematode worm</name>
    <dbReference type="NCBI Taxonomy" id="131310"/>
    <lineage>
        <taxon>Eukaryota</taxon>
        <taxon>Metazoa</taxon>
        <taxon>Ecdysozoa</taxon>
        <taxon>Nematoda</taxon>
        <taxon>Chromadorea</taxon>
        <taxon>Rhabditida</taxon>
        <taxon>Tylenchina</taxon>
        <taxon>Panagrolaimomorpha</taxon>
        <taxon>Strongyloidoidea</taxon>
        <taxon>Strongyloididae</taxon>
        <taxon>Parastrongyloides</taxon>
    </lineage>
</organism>
<reference evidence="2" key="1">
    <citation type="submission" date="2017-02" db="UniProtKB">
        <authorList>
            <consortium name="WormBaseParasite"/>
        </authorList>
    </citation>
    <scope>IDENTIFICATION</scope>
</reference>
<dbReference type="Proteomes" id="UP000038045">
    <property type="component" value="Unplaced"/>
</dbReference>
<proteinExistence type="predicted"/>
<accession>A0A0N4Z2G8</accession>
<sequence>MDDKIFDGEKFFFNDIFSNRIISYISSIEDFINLSLVNRRFKSLVESISIKRRYTIDSERIFLKLENSSDINSSIIYRDLDSRDDSWKNVNELLVKIPRQNLENSISISVCIEDKCSTFSIEEIKYLAKRYAKIVVSMFGKFENSTELNIRTFHSDEKLNNYLVIYILSNINCKKITKLTCLSLYSLVEFFNDNDFYDIFKGMPSLKKILSLTYFYPNPFPSYDESEEKLLLIFKLFASKNINIVINDILYAFNIDYLMKVLNLCRSENVRIDVHGDLTASLAKNNFQNILECKKVYEMKYPTLVSLEMYDIGNEILLHEALKLSTNVECICIIIKGFYMYNLMEHIKNDNFEAYKETIEKTFDFRYMKEYKNFKQLYFCFQHWQIEADFNDKRELLHHLKRYIFQCTLLTMPLLEVKELYYDNIPIEQDKSIEVIEKCLPNIEKLFISGDPQIDEIDLSKLTTLKYFGMRGKFKVKLPSDVNIVIIHPLYYREYESDEDLQKYPQYYDNEMYYSSLKNQFKYETQCIRENKENYIVLFDNIYKWRRYLKVKQFLNSFPPI</sequence>
<protein>
    <submittedName>
        <fullName evidence="2">F-box domain-containing protein</fullName>
    </submittedName>
</protein>
<keyword evidence="1" id="KW-1185">Reference proteome</keyword>
<dbReference type="WBParaSite" id="PTRK_0000106300.1">
    <property type="protein sequence ID" value="PTRK_0000106300.1"/>
    <property type="gene ID" value="PTRK_0000106300"/>
</dbReference>